<protein>
    <submittedName>
        <fullName evidence="2">Uncharacterized protein</fullName>
    </submittedName>
</protein>
<proteinExistence type="predicted"/>
<sequence>MKSVCLLIFLSGVFLEVQAKPPSRAAVISCLSAKSISAATRWTLLPDEKIYSEPDYMDGFNAIYYIKSGSKAIGYAERGQIKAILYGNQLFPLDKAQPLSGFAPTPTELDPFVAEWSVVTDRGTNFLCISFPYGDLGLSGSFQKNRSAYLLAMGKARTPRTLYSATGNLDALVTHRDKHR</sequence>
<evidence type="ECO:0000313" key="3">
    <source>
        <dbReference type="Proteomes" id="UP001326110"/>
    </source>
</evidence>
<accession>A0ABZ0Y3C2</accession>
<dbReference type="RefSeq" id="WP_019921925.1">
    <property type="nucleotide sequence ID" value="NZ_CP140152.1"/>
</dbReference>
<keyword evidence="1" id="KW-0732">Signal</keyword>
<feature type="signal peptide" evidence="1">
    <location>
        <begin position="1"/>
        <end position="19"/>
    </location>
</feature>
<name>A0ABZ0Y3C2_9BURK</name>
<reference evidence="2 3" key="1">
    <citation type="submission" date="2023-11" db="EMBL/GenBank/DDBJ databases">
        <title>MicrobeMod: A computational toolkit for identifying prokaryotic methylation and restriction-modification with nanopore sequencing.</title>
        <authorList>
            <person name="Crits-Christoph A."/>
            <person name="Kang S.C."/>
            <person name="Lee H."/>
            <person name="Ostrov N."/>
        </authorList>
    </citation>
    <scope>NUCLEOTIDE SEQUENCE [LARGE SCALE GENOMIC DNA]</scope>
    <source>
        <strain evidence="2 3">ATCC 25935</strain>
    </source>
</reference>
<gene>
    <name evidence="2" type="ORF">SR858_06455</name>
</gene>
<dbReference type="GeneID" id="43163658"/>
<dbReference type="EMBL" id="CP140152">
    <property type="protein sequence ID" value="WQH05972.1"/>
    <property type="molecule type" value="Genomic_DNA"/>
</dbReference>
<evidence type="ECO:0000256" key="1">
    <source>
        <dbReference type="SAM" id="SignalP"/>
    </source>
</evidence>
<organism evidence="2 3">
    <name type="scientific">Duganella zoogloeoides</name>
    <dbReference type="NCBI Taxonomy" id="75659"/>
    <lineage>
        <taxon>Bacteria</taxon>
        <taxon>Pseudomonadati</taxon>
        <taxon>Pseudomonadota</taxon>
        <taxon>Betaproteobacteria</taxon>
        <taxon>Burkholderiales</taxon>
        <taxon>Oxalobacteraceae</taxon>
        <taxon>Telluria group</taxon>
        <taxon>Duganella</taxon>
    </lineage>
</organism>
<evidence type="ECO:0000313" key="2">
    <source>
        <dbReference type="EMBL" id="WQH05972.1"/>
    </source>
</evidence>
<feature type="chain" id="PRO_5047510737" evidence="1">
    <location>
        <begin position="20"/>
        <end position="180"/>
    </location>
</feature>
<keyword evidence="3" id="KW-1185">Reference proteome</keyword>
<dbReference type="Proteomes" id="UP001326110">
    <property type="component" value="Chromosome"/>
</dbReference>